<protein>
    <submittedName>
        <fullName evidence="2">Methyltransferase domain-containing protein</fullName>
    </submittedName>
</protein>
<gene>
    <name evidence="2" type="ORF">SAMN04489760_10429</name>
</gene>
<evidence type="ECO:0000259" key="1">
    <source>
        <dbReference type="Pfam" id="PF08241"/>
    </source>
</evidence>
<feature type="domain" description="Methyltransferase type 11" evidence="1">
    <location>
        <begin position="166"/>
        <end position="285"/>
    </location>
</feature>
<dbReference type="GO" id="GO:0032259">
    <property type="term" value="P:methylation"/>
    <property type="evidence" value="ECO:0007669"/>
    <property type="project" value="UniProtKB-KW"/>
</dbReference>
<dbReference type="GO" id="GO:0008757">
    <property type="term" value="F:S-adenosylmethionine-dependent methyltransferase activity"/>
    <property type="evidence" value="ECO:0007669"/>
    <property type="project" value="InterPro"/>
</dbReference>
<dbReference type="InterPro" id="IPR029063">
    <property type="entry name" value="SAM-dependent_MTases_sf"/>
</dbReference>
<dbReference type="OrthoDB" id="9768004at2"/>
<evidence type="ECO:0000313" key="2">
    <source>
        <dbReference type="EMBL" id="SEM09563.1"/>
    </source>
</evidence>
<dbReference type="PANTHER" id="PTHR45445:SF2">
    <property type="entry name" value="METHYLTRANSFERASE TYPE 11 DOMAIN-CONTAINING PROTEIN"/>
    <property type="match status" value="1"/>
</dbReference>
<dbReference type="PANTHER" id="PTHR45445">
    <property type="match status" value="1"/>
</dbReference>
<dbReference type="RefSeq" id="WP_093882387.1">
    <property type="nucleotide sequence ID" value="NZ_FOBS01000004.1"/>
</dbReference>
<keyword evidence="2" id="KW-0489">Methyltransferase</keyword>
<keyword evidence="3" id="KW-1185">Reference proteome</keyword>
<accession>A0A1H7VK10</accession>
<dbReference type="InterPro" id="IPR013216">
    <property type="entry name" value="Methyltransf_11"/>
</dbReference>
<dbReference type="Proteomes" id="UP000198744">
    <property type="component" value="Unassembled WGS sequence"/>
</dbReference>
<name>A0A1H7VK10_9BACT</name>
<reference evidence="2 3" key="1">
    <citation type="submission" date="2016-10" db="EMBL/GenBank/DDBJ databases">
        <authorList>
            <person name="de Groot N.N."/>
        </authorList>
    </citation>
    <scope>NUCLEOTIDE SEQUENCE [LARGE SCALE GENOMIC DNA]</scope>
    <source>
        <strain evidence="2 3">DSM 8423</strain>
    </source>
</reference>
<sequence length="371" mass="40718">MSDGHDRRINPIKRLHFEKLSPLCPVCRTAGRESPLKIGAVLKEGKDTITEGVLVCSNSSCLSEYPVLDGIPILVANLRTYIAQNFLPILCRDDLSETMESLLGDCFGPGSAFDSQRQYLSTYAFDHYGDLDPEEPAPSSAPPGSVLNLLREGLQVAGHAQRGPVIDIGCAVGRTSFELGKALDEIVLGIDLNFGMLKTAAAILEKGCLSYPRRRGGIAFERRRFPVSFDKAEKVDFWVCDATALPFAEGTFSAGVSLNVLDCVWSPYDYLREISRILMPGGNAVLSTPYDWTANATPVEAWLGGHSQRSEHKGSSPDVLRSLLSGGLHPHAVEALELISEKDVPWTLRLHDRSIMEYLVHLMVIRKKHGE</sequence>
<dbReference type="CDD" id="cd02440">
    <property type="entry name" value="AdoMet_MTases"/>
    <property type="match status" value="1"/>
</dbReference>
<dbReference type="Pfam" id="PF08241">
    <property type="entry name" value="Methyltransf_11"/>
    <property type="match status" value="1"/>
</dbReference>
<proteinExistence type="predicted"/>
<dbReference type="EMBL" id="FOBS01000004">
    <property type="protein sequence ID" value="SEM09563.1"/>
    <property type="molecule type" value="Genomic_DNA"/>
</dbReference>
<keyword evidence="2" id="KW-0808">Transferase</keyword>
<evidence type="ECO:0000313" key="3">
    <source>
        <dbReference type="Proteomes" id="UP000198744"/>
    </source>
</evidence>
<dbReference type="AlphaFoldDB" id="A0A1H7VK10"/>
<dbReference type="Gene3D" id="3.40.50.150">
    <property type="entry name" value="Vaccinia Virus protein VP39"/>
    <property type="match status" value="1"/>
</dbReference>
<organism evidence="2 3">
    <name type="scientific">Syntrophus gentianae</name>
    <dbReference type="NCBI Taxonomy" id="43775"/>
    <lineage>
        <taxon>Bacteria</taxon>
        <taxon>Pseudomonadati</taxon>
        <taxon>Thermodesulfobacteriota</taxon>
        <taxon>Syntrophia</taxon>
        <taxon>Syntrophales</taxon>
        <taxon>Syntrophaceae</taxon>
        <taxon>Syntrophus</taxon>
    </lineage>
</organism>
<dbReference type="SUPFAM" id="SSF53335">
    <property type="entry name" value="S-adenosyl-L-methionine-dependent methyltransferases"/>
    <property type="match status" value="1"/>
</dbReference>
<dbReference type="STRING" id="43775.SAMN04489760_10429"/>